<comment type="similarity">
    <text evidence="1">Belongs to the membrane fusion protein (MFP) (TC 8.A.1) family.</text>
</comment>
<dbReference type="Proteomes" id="UP000095463">
    <property type="component" value="Unassembled WGS sequence"/>
</dbReference>
<feature type="chain" id="PRO_5009190392" description="CzcB-like barrel-sandwich hybrid domain-containing protein" evidence="2">
    <location>
        <begin position="21"/>
        <end position="271"/>
    </location>
</feature>
<dbReference type="InterPro" id="IPR006143">
    <property type="entry name" value="RND_pump_MFP"/>
</dbReference>
<comment type="caution">
    <text evidence="4">The sequence shown here is derived from an EMBL/GenBank/DDBJ whole genome shotgun (WGS) entry which is preliminary data.</text>
</comment>
<dbReference type="SUPFAM" id="SSF111369">
    <property type="entry name" value="HlyD-like secretion proteins"/>
    <property type="match status" value="1"/>
</dbReference>
<name>A0A1E5XMJ2_9HYPH</name>
<dbReference type="AlphaFoldDB" id="A0A1E5XMJ2"/>
<accession>A0A1E5XMJ2</accession>
<proteinExistence type="inferred from homology"/>
<dbReference type="NCBIfam" id="TIGR01730">
    <property type="entry name" value="RND_mfp"/>
    <property type="match status" value="1"/>
</dbReference>
<reference evidence="4 5" key="1">
    <citation type="journal article" date="2015" name="Genome Announc.">
        <title>Genome Assemblies of Three Soil-Associated Devosia species: D. insulae, D. limi, and D. soli.</title>
        <authorList>
            <person name="Hassan Y.I."/>
            <person name="Lepp D."/>
            <person name="Zhou T."/>
        </authorList>
    </citation>
    <scope>NUCLEOTIDE SEQUENCE [LARGE SCALE GENOMIC DNA]</scope>
    <source>
        <strain evidence="4 5">DS-56</strain>
    </source>
</reference>
<dbReference type="Pfam" id="PF25973">
    <property type="entry name" value="BSH_CzcB"/>
    <property type="match status" value="1"/>
</dbReference>
<dbReference type="OrthoDB" id="9791520at2"/>
<dbReference type="EMBL" id="LAJE02000257">
    <property type="protein sequence ID" value="OEO29798.1"/>
    <property type="molecule type" value="Genomic_DNA"/>
</dbReference>
<evidence type="ECO:0000256" key="2">
    <source>
        <dbReference type="SAM" id="SignalP"/>
    </source>
</evidence>
<keyword evidence="5" id="KW-1185">Reference proteome</keyword>
<protein>
    <recommendedName>
        <fullName evidence="3">CzcB-like barrel-sandwich hybrid domain-containing protein</fullName>
    </recommendedName>
</protein>
<dbReference type="InterPro" id="IPR058647">
    <property type="entry name" value="BSH_CzcB-like"/>
</dbReference>
<organism evidence="4 5">
    <name type="scientific">Devosia insulae DS-56</name>
    <dbReference type="NCBI Taxonomy" id="1116389"/>
    <lineage>
        <taxon>Bacteria</taxon>
        <taxon>Pseudomonadati</taxon>
        <taxon>Pseudomonadota</taxon>
        <taxon>Alphaproteobacteria</taxon>
        <taxon>Hyphomicrobiales</taxon>
        <taxon>Devosiaceae</taxon>
        <taxon>Devosia</taxon>
    </lineage>
</organism>
<dbReference type="Gene3D" id="2.40.50.100">
    <property type="match status" value="1"/>
</dbReference>
<evidence type="ECO:0000256" key="1">
    <source>
        <dbReference type="ARBA" id="ARBA00009477"/>
    </source>
</evidence>
<feature type="signal peptide" evidence="2">
    <location>
        <begin position="1"/>
        <end position="20"/>
    </location>
</feature>
<dbReference type="PANTHER" id="PTHR30469:SF15">
    <property type="entry name" value="HLYD FAMILY OF SECRETION PROTEINS"/>
    <property type="match status" value="1"/>
</dbReference>
<dbReference type="GO" id="GO:1990281">
    <property type="term" value="C:efflux pump complex"/>
    <property type="evidence" value="ECO:0007669"/>
    <property type="project" value="TreeGrafter"/>
</dbReference>
<evidence type="ECO:0000259" key="3">
    <source>
        <dbReference type="Pfam" id="PF25973"/>
    </source>
</evidence>
<feature type="domain" description="CzcB-like barrel-sandwich hybrid" evidence="3">
    <location>
        <begin position="37"/>
        <end position="189"/>
    </location>
</feature>
<keyword evidence="2" id="KW-0732">Signal</keyword>
<dbReference type="GO" id="GO:0015562">
    <property type="term" value="F:efflux transmembrane transporter activity"/>
    <property type="evidence" value="ECO:0007669"/>
    <property type="project" value="TreeGrafter"/>
</dbReference>
<dbReference type="Gene3D" id="1.10.287.470">
    <property type="entry name" value="Helix hairpin bin"/>
    <property type="match status" value="1"/>
</dbReference>
<evidence type="ECO:0000313" key="4">
    <source>
        <dbReference type="EMBL" id="OEO29798.1"/>
    </source>
</evidence>
<dbReference type="RefSeq" id="WP_069910984.1">
    <property type="nucleotide sequence ID" value="NZ_LAJE02000257.1"/>
</dbReference>
<evidence type="ECO:0000313" key="5">
    <source>
        <dbReference type="Proteomes" id="UP000095463"/>
    </source>
</evidence>
<gene>
    <name evidence="4" type="ORF">VW23_001765</name>
</gene>
<sequence length="271" mass="28798">MRLAALCLLLGFSLAAPVAAQDSITGLFDCVASPARTVKLGSPVTGLLADMQVRRGDPVEAGQPVARLESSVEEANVRLAETEADAGEAIAAQRQRLDVALATLERSRALLKSGSVTRSRIDELEAAVEITRLDLAGEERKAELAAQELVRQRAMLDRMTIHGPIAGVVTSIDTQVGEFVRQDSIIATIVQTDPLLVDAYLPTELWAGTKLGADVTVEIDRPEPVKLKGRIIVVDSVFDTASNTFGVRVELPNPGSTIPGGQRCRLDLGAG</sequence>
<dbReference type="Gene3D" id="2.40.30.170">
    <property type="match status" value="1"/>
</dbReference>
<dbReference type="PANTHER" id="PTHR30469">
    <property type="entry name" value="MULTIDRUG RESISTANCE PROTEIN MDTA"/>
    <property type="match status" value="1"/>
</dbReference>